<reference evidence="3" key="1">
    <citation type="submission" date="2020-01" db="EMBL/GenBank/DDBJ databases">
        <authorList>
            <consortium name="DOE Joint Genome Institute"/>
            <person name="Haridas S."/>
            <person name="Albert R."/>
            <person name="Binder M."/>
            <person name="Bloem J."/>
            <person name="Labutti K."/>
            <person name="Salamov A."/>
            <person name="Andreopoulos B."/>
            <person name="Baker S.E."/>
            <person name="Barry K."/>
            <person name="Bills G."/>
            <person name="Bluhm B.H."/>
            <person name="Cannon C."/>
            <person name="Castanera R."/>
            <person name="Culley D.E."/>
            <person name="Daum C."/>
            <person name="Ezra D."/>
            <person name="Gonzalez J.B."/>
            <person name="Henrissat B."/>
            <person name="Kuo A."/>
            <person name="Liang C."/>
            <person name="Lipzen A."/>
            <person name="Lutzoni F."/>
            <person name="Magnuson J."/>
            <person name="Mondo S."/>
            <person name="Nolan M."/>
            <person name="Ohm R."/>
            <person name="Pangilinan J."/>
            <person name="Park H.-J."/>
            <person name="Ramirez L."/>
            <person name="Alfaro M."/>
            <person name="Sun H."/>
            <person name="Tritt A."/>
            <person name="Yoshinaga Y."/>
            <person name="Zwiers L.-H."/>
            <person name="Turgeon B.G."/>
            <person name="Goodwin S.B."/>
            <person name="Spatafora J.W."/>
            <person name="Crous P.W."/>
            <person name="Grigoriev I.V."/>
        </authorList>
    </citation>
    <scope>NUCLEOTIDE SEQUENCE</scope>
    <source>
        <strain evidence="3">P77</strain>
    </source>
</reference>
<dbReference type="GO" id="GO:0006915">
    <property type="term" value="P:apoptotic process"/>
    <property type="evidence" value="ECO:0007669"/>
    <property type="project" value="InterPro"/>
</dbReference>
<keyword evidence="2" id="KW-0812">Transmembrane</keyword>
<feature type="transmembrane region" description="Helical" evidence="2">
    <location>
        <begin position="413"/>
        <end position="431"/>
    </location>
</feature>
<dbReference type="PANTHER" id="PTHR37402">
    <property type="entry name" value="GRAM DOMAIN-CONTAINING PROTEIN 4"/>
    <property type="match status" value="1"/>
</dbReference>
<evidence type="ECO:0008006" key="5">
    <source>
        <dbReference type="Google" id="ProtNLM"/>
    </source>
</evidence>
<evidence type="ECO:0000256" key="2">
    <source>
        <dbReference type="SAM" id="Phobius"/>
    </source>
</evidence>
<keyword evidence="2" id="KW-0472">Membrane</keyword>
<accession>A0A6A5K9S0</accession>
<protein>
    <recommendedName>
        <fullName evidence="5">GRAM domain-containing protein</fullName>
    </recommendedName>
</protein>
<keyword evidence="4" id="KW-1185">Reference proteome</keyword>
<evidence type="ECO:0000256" key="1">
    <source>
        <dbReference type="SAM" id="MobiDB-lite"/>
    </source>
</evidence>
<dbReference type="InterPro" id="IPR037847">
    <property type="entry name" value="GRAMDC4"/>
</dbReference>
<sequence length="605" mass="69149">MDLKDELRQVNPMHIGLERSRITPEGQIVLPNTNAENNEGDVAHQRDAAKYTEPDIQSSTHHAVNSLRQKKHDAGVKLRKTFHIAKRSDAEKPDSKSPILAKASDVETSNSRLDNKSTACEKHSIQDLIHSPIDAVRSKVSNQGNQRVAANIAAKEIPHGQEVDLVNASTAVENARTEGEKEVATQNLSELLKLRQSTYVRWSLDRHVMKLRVLSQDTVVRKPRSEFERKDALEGTVIDWRAYASHLIDFYAHRYGGHYIGYGSDPPAPSKETMMPNIERLIVATSPFQEFFMNTRRVYRWEKPTETSKYLVIYIILWYYDMLLPGMLSTILYLVAARKQHSQSFDDLRAAIQHREDIHKTALSLNEFIEKQGDEKWADDLLQQIGPWLMIQLADLANLFETIRNFYEWRNPTRTAITLSIFSTAILATALTPPWLLLKTLTLCTGLTFFFLFPISVHFPQYRLLVSPARHLFWNIPTHAEWAIKFMQAEGLRVARDQEQDTDFGSYEARFGKLAGRLVVSSVAVRFVSSHRTLFLVPFECIGRLEKVDRQVVKRVPERLTGDGGKDLLVCDVRGGEFVVRDVEQRDEAFGQVVGFSRAVWQVVW</sequence>
<dbReference type="OrthoDB" id="1708389at2759"/>
<feature type="region of interest" description="Disordered" evidence="1">
    <location>
        <begin position="85"/>
        <end position="115"/>
    </location>
</feature>
<organism evidence="3 4">
    <name type="scientific">Decorospora gaudefroyi</name>
    <dbReference type="NCBI Taxonomy" id="184978"/>
    <lineage>
        <taxon>Eukaryota</taxon>
        <taxon>Fungi</taxon>
        <taxon>Dikarya</taxon>
        <taxon>Ascomycota</taxon>
        <taxon>Pezizomycotina</taxon>
        <taxon>Dothideomycetes</taxon>
        <taxon>Pleosporomycetidae</taxon>
        <taxon>Pleosporales</taxon>
        <taxon>Pleosporineae</taxon>
        <taxon>Pleosporaceae</taxon>
        <taxon>Decorospora</taxon>
    </lineage>
</organism>
<name>A0A6A5K9S0_9PLEO</name>
<evidence type="ECO:0000313" key="3">
    <source>
        <dbReference type="EMBL" id="KAF1831184.1"/>
    </source>
</evidence>
<dbReference type="PANTHER" id="PTHR37402:SF1">
    <property type="entry name" value="GRAM DOMAIN-CONTAINING PROTEIN 4"/>
    <property type="match status" value="1"/>
</dbReference>
<feature type="transmembrane region" description="Helical" evidence="2">
    <location>
        <begin position="311"/>
        <end position="335"/>
    </location>
</feature>
<gene>
    <name evidence="3" type="ORF">BDW02DRAFT_64433</name>
</gene>
<feature type="compositionally biased region" description="Basic and acidic residues" evidence="1">
    <location>
        <begin position="86"/>
        <end position="95"/>
    </location>
</feature>
<keyword evidence="2" id="KW-1133">Transmembrane helix</keyword>
<proteinExistence type="predicted"/>
<evidence type="ECO:0000313" key="4">
    <source>
        <dbReference type="Proteomes" id="UP000800040"/>
    </source>
</evidence>
<dbReference type="EMBL" id="ML975371">
    <property type="protein sequence ID" value="KAF1831184.1"/>
    <property type="molecule type" value="Genomic_DNA"/>
</dbReference>
<dbReference type="Proteomes" id="UP000800040">
    <property type="component" value="Unassembled WGS sequence"/>
</dbReference>
<dbReference type="AlphaFoldDB" id="A0A6A5K9S0"/>